<accession>A0A6A6GL73</accession>
<keyword evidence="2" id="KW-1185">Reference proteome</keyword>
<gene>
    <name evidence="1" type="ORF">BDZ85DRAFT_256152</name>
</gene>
<evidence type="ECO:0000313" key="2">
    <source>
        <dbReference type="Proteomes" id="UP000799538"/>
    </source>
</evidence>
<evidence type="ECO:0000313" key="1">
    <source>
        <dbReference type="EMBL" id="KAF2226431.1"/>
    </source>
</evidence>
<proteinExistence type="predicted"/>
<name>A0A6A6GL73_9PEZI</name>
<sequence length="75" mass="8099">MHRPRHPSAGHNGPAKLLVLCASSVPCYSARLQKCLCEGGLTSMMLIEILSSGLKPIPGWWSITPSTTWTHSNAI</sequence>
<dbReference type="EMBL" id="ML992502">
    <property type="protein sequence ID" value="KAF2226431.1"/>
    <property type="molecule type" value="Genomic_DNA"/>
</dbReference>
<dbReference type="Proteomes" id="UP000799538">
    <property type="component" value="Unassembled WGS sequence"/>
</dbReference>
<dbReference type="AlphaFoldDB" id="A0A6A6GL73"/>
<protein>
    <submittedName>
        <fullName evidence="1">Uncharacterized protein</fullName>
    </submittedName>
</protein>
<reference evidence="2" key="1">
    <citation type="journal article" date="2020" name="Stud. Mycol.">
        <title>101 Dothideomycetes genomes: A test case for predicting lifestyles and emergence of pathogens.</title>
        <authorList>
            <person name="Haridas S."/>
            <person name="Albert R."/>
            <person name="Binder M."/>
            <person name="Bloem J."/>
            <person name="LaButti K."/>
            <person name="Salamov A."/>
            <person name="Andreopoulos B."/>
            <person name="Baker S."/>
            <person name="Barry K."/>
            <person name="Bills G."/>
            <person name="Bluhm B."/>
            <person name="Cannon C."/>
            <person name="Castanera R."/>
            <person name="Culley D."/>
            <person name="Daum C."/>
            <person name="Ezra D."/>
            <person name="Gonzalez J."/>
            <person name="Henrissat B."/>
            <person name="Kuo A."/>
            <person name="Liang C."/>
            <person name="Lipzen A."/>
            <person name="Lutzoni F."/>
            <person name="Magnuson J."/>
            <person name="Mondo S."/>
            <person name="Nolan M."/>
            <person name="Ohm R."/>
            <person name="Pangilinan J."/>
            <person name="Park H.-J."/>
            <person name="Ramirez L."/>
            <person name="Alfaro M."/>
            <person name="Sun H."/>
            <person name="Tritt A."/>
            <person name="Yoshinaga Y."/>
            <person name="Zwiers L.-H."/>
            <person name="Turgeon B."/>
            <person name="Goodwin S."/>
            <person name="Spatafora J."/>
            <person name="Crous P."/>
            <person name="Grigoriev I."/>
        </authorList>
    </citation>
    <scope>NUCLEOTIDE SEQUENCE [LARGE SCALE GENOMIC DNA]</scope>
    <source>
        <strain evidence="2">CECT 20119</strain>
    </source>
</reference>
<organism evidence="1 2">
    <name type="scientific">Elsinoe ampelina</name>
    <dbReference type="NCBI Taxonomy" id="302913"/>
    <lineage>
        <taxon>Eukaryota</taxon>
        <taxon>Fungi</taxon>
        <taxon>Dikarya</taxon>
        <taxon>Ascomycota</taxon>
        <taxon>Pezizomycotina</taxon>
        <taxon>Dothideomycetes</taxon>
        <taxon>Dothideomycetidae</taxon>
        <taxon>Myriangiales</taxon>
        <taxon>Elsinoaceae</taxon>
        <taxon>Elsinoe</taxon>
    </lineage>
</organism>